<evidence type="ECO:0000256" key="1">
    <source>
        <dbReference type="ARBA" id="ARBA00004651"/>
    </source>
</evidence>
<comment type="subcellular location">
    <subcellularLocation>
        <location evidence="1">Cell membrane</location>
        <topology evidence="1">Multi-pass membrane protein</topology>
    </subcellularLocation>
</comment>
<dbReference type="InterPro" id="IPR050833">
    <property type="entry name" value="Poly_Biosynth_Transport"/>
</dbReference>
<evidence type="ECO:0000256" key="6">
    <source>
        <dbReference type="ARBA" id="ARBA00023136"/>
    </source>
</evidence>
<keyword evidence="4 7" id="KW-0812">Transmembrane</keyword>
<dbReference type="STRING" id="1618480.US11_C0002G0027"/>
<feature type="transmembrane region" description="Helical" evidence="7">
    <location>
        <begin position="121"/>
        <end position="142"/>
    </location>
</feature>
<sequence length="482" mass="54653">MNIVRQNDLKRNTVLSTLSLFFQSSYSAFLGLIANLVLTILVSPAIFGIYITVLSIMSVFNYFSDIGLAASLVQKKDITEEDVKTTFTVQQILVISLIIIGFILTSRIQSFYRFPQQGVDLFWALLVAFFISSLKTIPSIFLERKIQFQKIVFVQIVENTLFYLAVIIFAVMGSGLQSFTVAVLVRSFSGLITMYFLSFWIPKIGISFSSLKQLLSFGLPFQASSFLALIKDDLITLFLGKVVGFEGLGYIGWAKKWAESPIRIIMDNISRVLFPIISRLQHDKNKVTTIIEKILYYQTILLAPTILGMMIVMPQIVEIIPKYNKWLPALPLFYLFAFSAFFSSYSSPFTNLFNALGKVSISFYFMVFWTVATWLLTPFLTKTIGLYGFPLTQVFLSLFFAVVVYRAKKIISFRFFSPIIKPIISALIMGAASLLLSFFLPYSLITIGILGVFGCITYIAILYFLFKINVINEIKMIFNYDA</sequence>
<feature type="transmembrane region" description="Helical" evidence="7">
    <location>
        <begin position="47"/>
        <end position="73"/>
    </location>
</feature>
<feature type="transmembrane region" description="Helical" evidence="7">
    <location>
        <begin position="329"/>
        <end position="349"/>
    </location>
</feature>
<dbReference type="EMBL" id="LBRS01000002">
    <property type="protein sequence ID" value="KKQ01968.1"/>
    <property type="molecule type" value="Genomic_DNA"/>
</dbReference>
<dbReference type="Proteomes" id="UP000034344">
    <property type="component" value="Unassembled WGS sequence"/>
</dbReference>
<dbReference type="Pfam" id="PF13440">
    <property type="entry name" value="Polysacc_synt_3"/>
    <property type="match status" value="1"/>
</dbReference>
<feature type="transmembrane region" description="Helical" evidence="7">
    <location>
        <begin position="20"/>
        <end position="41"/>
    </location>
</feature>
<evidence type="ECO:0000256" key="3">
    <source>
        <dbReference type="ARBA" id="ARBA00022475"/>
    </source>
</evidence>
<dbReference type="PANTHER" id="PTHR30250:SF10">
    <property type="entry name" value="LIPOPOLYSACCHARIDE BIOSYNTHESIS PROTEIN WZXC"/>
    <property type="match status" value="1"/>
</dbReference>
<feature type="transmembrane region" description="Helical" evidence="7">
    <location>
        <begin position="151"/>
        <end position="173"/>
    </location>
</feature>
<proteinExistence type="inferred from homology"/>
<dbReference type="PANTHER" id="PTHR30250">
    <property type="entry name" value="PST FAMILY PREDICTED COLANIC ACID TRANSPORTER"/>
    <property type="match status" value="1"/>
</dbReference>
<feature type="transmembrane region" description="Helical" evidence="7">
    <location>
        <begin position="386"/>
        <end position="407"/>
    </location>
</feature>
<comment type="caution">
    <text evidence="8">The sequence shown here is derived from an EMBL/GenBank/DDBJ whole genome shotgun (WGS) entry which is preliminary data.</text>
</comment>
<evidence type="ECO:0000256" key="7">
    <source>
        <dbReference type="SAM" id="Phobius"/>
    </source>
</evidence>
<accession>A0A0G0E4Y9</accession>
<evidence type="ECO:0000256" key="4">
    <source>
        <dbReference type="ARBA" id="ARBA00022692"/>
    </source>
</evidence>
<evidence type="ECO:0000256" key="5">
    <source>
        <dbReference type="ARBA" id="ARBA00022989"/>
    </source>
</evidence>
<reference evidence="8 9" key="1">
    <citation type="journal article" date="2015" name="Nature">
        <title>rRNA introns, odd ribosomes, and small enigmatic genomes across a large radiation of phyla.</title>
        <authorList>
            <person name="Brown C.T."/>
            <person name="Hug L.A."/>
            <person name="Thomas B.C."/>
            <person name="Sharon I."/>
            <person name="Castelle C.J."/>
            <person name="Singh A."/>
            <person name="Wilkins M.J."/>
            <person name="Williams K.H."/>
            <person name="Banfield J.F."/>
        </authorList>
    </citation>
    <scope>NUCLEOTIDE SEQUENCE [LARGE SCALE GENOMIC DNA]</scope>
</reference>
<gene>
    <name evidence="8" type="ORF">US11_C0002G0027</name>
</gene>
<feature type="transmembrane region" description="Helical" evidence="7">
    <location>
        <begin position="361"/>
        <end position="380"/>
    </location>
</feature>
<dbReference type="GO" id="GO:0005886">
    <property type="term" value="C:plasma membrane"/>
    <property type="evidence" value="ECO:0007669"/>
    <property type="project" value="UniProtKB-SubCell"/>
</dbReference>
<feature type="transmembrane region" description="Helical" evidence="7">
    <location>
        <begin position="419"/>
        <end position="439"/>
    </location>
</feature>
<keyword evidence="5 7" id="KW-1133">Transmembrane helix</keyword>
<protein>
    <submittedName>
        <fullName evidence="8">Polysaccharide biosynthesis protein</fullName>
    </submittedName>
</protein>
<name>A0A0G0E4Y9_9BACT</name>
<evidence type="ECO:0000256" key="2">
    <source>
        <dbReference type="ARBA" id="ARBA00007430"/>
    </source>
</evidence>
<feature type="transmembrane region" description="Helical" evidence="7">
    <location>
        <begin position="179"/>
        <end position="201"/>
    </location>
</feature>
<keyword evidence="3" id="KW-1003">Cell membrane</keyword>
<evidence type="ECO:0000313" key="8">
    <source>
        <dbReference type="EMBL" id="KKQ01968.1"/>
    </source>
</evidence>
<evidence type="ECO:0000313" key="9">
    <source>
        <dbReference type="Proteomes" id="UP000034344"/>
    </source>
</evidence>
<comment type="similarity">
    <text evidence="2">Belongs to the polysaccharide synthase family.</text>
</comment>
<feature type="transmembrane region" description="Helical" evidence="7">
    <location>
        <begin position="85"/>
        <end position="109"/>
    </location>
</feature>
<feature type="transmembrane region" description="Helical" evidence="7">
    <location>
        <begin position="445"/>
        <end position="466"/>
    </location>
</feature>
<organism evidence="8 9">
    <name type="scientific">Candidatus Roizmanbacteria bacterium GW2011_GWA2_36_23</name>
    <dbReference type="NCBI Taxonomy" id="1618480"/>
    <lineage>
        <taxon>Bacteria</taxon>
        <taxon>Candidatus Roizmaniibacteriota</taxon>
    </lineage>
</organism>
<feature type="transmembrane region" description="Helical" evidence="7">
    <location>
        <begin position="294"/>
        <end position="317"/>
    </location>
</feature>
<keyword evidence="6 7" id="KW-0472">Membrane</keyword>
<dbReference type="AlphaFoldDB" id="A0A0G0E4Y9"/>